<dbReference type="HOGENOM" id="CLU_794261_0_0_5"/>
<accession>Q98MT7</accession>
<protein>
    <submittedName>
        <fullName evidence="1">Mll0443 protein</fullName>
    </submittedName>
</protein>
<name>Q98MT7_RHILO</name>
<organism evidence="1 2">
    <name type="scientific">Mesorhizobium japonicum (strain LMG 29417 / CECT 9101 / MAFF 303099)</name>
    <name type="common">Mesorhizobium loti (strain MAFF 303099)</name>
    <dbReference type="NCBI Taxonomy" id="266835"/>
    <lineage>
        <taxon>Bacteria</taxon>
        <taxon>Pseudomonadati</taxon>
        <taxon>Pseudomonadota</taxon>
        <taxon>Alphaproteobacteria</taxon>
        <taxon>Hyphomicrobiales</taxon>
        <taxon>Phyllobacteriaceae</taxon>
        <taxon>Mesorhizobium</taxon>
    </lineage>
</organism>
<dbReference type="KEGG" id="mlo:mll0443"/>
<reference evidence="1 2" key="1">
    <citation type="journal article" date="2000" name="DNA Res.">
        <title>Complete genome structure of the nitrogen-fixing symbiotic bacterium Mesorhizobium loti.</title>
        <authorList>
            <person name="Kaneko T."/>
            <person name="Nakamura Y."/>
            <person name="Sato S."/>
            <person name="Asamizu E."/>
            <person name="Kato T."/>
            <person name="Sasamoto S."/>
            <person name="Watanabe A."/>
            <person name="Idesawa K."/>
            <person name="Ishikawa A."/>
            <person name="Kawashima K."/>
            <person name="Kimura T."/>
            <person name="Kishida Y."/>
            <person name="Kiyokawa C."/>
            <person name="Kohara M."/>
            <person name="Matsumoto M."/>
            <person name="Matsuno A."/>
            <person name="Mochizuki Y."/>
            <person name="Nakayama S."/>
            <person name="Nakazaki N."/>
            <person name="Shimpo S."/>
            <person name="Sugimoto M."/>
            <person name="Takeuchi C."/>
            <person name="Yamada M."/>
            <person name="Tabata S."/>
        </authorList>
    </citation>
    <scope>NUCLEOTIDE SEQUENCE [LARGE SCALE GENOMIC DNA]</scope>
    <source>
        <strain evidence="2">LMG 29417 / CECT 9101 / MAFF 303099</strain>
    </source>
</reference>
<gene>
    <name evidence="1" type="ordered locus">mll0443</name>
</gene>
<dbReference type="AlphaFoldDB" id="Q98MT7"/>
<evidence type="ECO:0000313" key="2">
    <source>
        <dbReference type="Proteomes" id="UP000000552"/>
    </source>
</evidence>
<dbReference type="EMBL" id="BA000012">
    <property type="protein sequence ID" value="BAB48026.1"/>
    <property type="molecule type" value="Genomic_DNA"/>
</dbReference>
<sequence length="349" mass="34698">MPMPRDGSGVMSWPPNGNAVTATPIDSSKYNARFADLLSDLNAARPITAGGTGANTAIGGNDNLNTAGANIASASTVNLASATGVAVTITGVARINSFGTAAAGVERVLTFAGVLPLTYNATSMILPGAADIVTAVGDVGTFRSLGGGNWRCVSYETADGQPISSTFTSSQTFNAGLAANNSTGQAIGVLAGPAATATLFYGHALAGAGNAAFITLDRPGSFAANFGIDTDNKWKVGGFSMGANAYEIVHMGNYTTLLDPRYFQTANFASTLAGLAVGAVGTSALLGANPAADLSPGNTVAGSNLRFTHAGGFVGSGATAPSGTWRAMGNTTSAGFNTSAGATVFLRIS</sequence>
<dbReference type="eggNOG" id="ENOG5033B6H">
    <property type="taxonomic scope" value="Bacteria"/>
</dbReference>
<proteinExistence type="predicted"/>
<evidence type="ECO:0000313" key="1">
    <source>
        <dbReference type="EMBL" id="BAB48026.1"/>
    </source>
</evidence>
<dbReference type="Proteomes" id="UP000000552">
    <property type="component" value="Chromosome"/>
</dbReference>